<name>A0A1G9T6U8_9BACT</name>
<dbReference type="PANTHER" id="PTHR42872:SF6">
    <property type="entry name" value="PROTEIN-GLUTAMATE METHYLESTERASE_PROTEIN-GLUTAMINE GLUTAMINASE"/>
    <property type="match status" value="1"/>
</dbReference>
<dbReference type="SUPFAM" id="SSF52738">
    <property type="entry name" value="Methylesterase CheB, C-terminal domain"/>
    <property type="match status" value="1"/>
</dbReference>
<sequence>MVEVPKLIVIGGSWGGIQASLSILEELPAAYPIPIVLVLHRLRNAESDLQYLFQKKLTLRVKEVDEKESIEAGMVYLAPANYHVLIERDRTFALDVSELENYSRPSIDVTFTSAAETFGAEATGILLSGASRDGSAGLKDIWTQGGMALVQNPDEAEVKTMPMAAISLIPDCLVQNVAQIHSFLLSFA</sequence>
<proteinExistence type="predicted"/>
<dbReference type="GO" id="GO:0008984">
    <property type="term" value="F:protein-glutamate methylesterase activity"/>
    <property type="evidence" value="ECO:0007669"/>
    <property type="project" value="UniProtKB-EC"/>
</dbReference>
<evidence type="ECO:0000256" key="2">
    <source>
        <dbReference type="ARBA" id="ARBA00039140"/>
    </source>
</evidence>
<dbReference type="GO" id="GO:0005737">
    <property type="term" value="C:cytoplasm"/>
    <property type="evidence" value="ECO:0007669"/>
    <property type="project" value="InterPro"/>
</dbReference>
<keyword evidence="1 4" id="KW-0378">Hydrolase</keyword>
<feature type="active site" evidence="4">
    <location>
        <position position="13"/>
    </location>
</feature>
<dbReference type="STRING" id="1075417.SAMN05421823_113106"/>
<dbReference type="CDD" id="cd16433">
    <property type="entry name" value="CheB"/>
    <property type="match status" value="1"/>
</dbReference>
<evidence type="ECO:0000256" key="1">
    <source>
        <dbReference type="ARBA" id="ARBA00022801"/>
    </source>
</evidence>
<dbReference type="PROSITE" id="PS50122">
    <property type="entry name" value="CHEB"/>
    <property type="match status" value="1"/>
</dbReference>
<feature type="domain" description="CheB-type methylesterase" evidence="5">
    <location>
        <begin position="1"/>
        <end position="188"/>
    </location>
</feature>
<dbReference type="GO" id="GO:0000156">
    <property type="term" value="F:phosphorelay response regulator activity"/>
    <property type="evidence" value="ECO:0007669"/>
    <property type="project" value="InterPro"/>
</dbReference>
<dbReference type="Proteomes" id="UP000198510">
    <property type="component" value="Unassembled WGS sequence"/>
</dbReference>
<keyword evidence="7" id="KW-1185">Reference proteome</keyword>
<evidence type="ECO:0000313" key="6">
    <source>
        <dbReference type="EMBL" id="SDM43453.1"/>
    </source>
</evidence>
<dbReference type="Pfam" id="PF01339">
    <property type="entry name" value="CheB_methylest"/>
    <property type="match status" value="1"/>
</dbReference>
<feature type="active site" evidence="4">
    <location>
        <position position="133"/>
    </location>
</feature>
<evidence type="ECO:0000256" key="4">
    <source>
        <dbReference type="PROSITE-ProRule" id="PRU00050"/>
    </source>
</evidence>
<evidence type="ECO:0000259" key="5">
    <source>
        <dbReference type="PROSITE" id="PS50122"/>
    </source>
</evidence>
<organism evidence="6 7">
    <name type="scientific">Catalinimonas alkaloidigena</name>
    <dbReference type="NCBI Taxonomy" id="1075417"/>
    <lineage>
        <taxon>Bacteria</taxon>
        <taxon>Pseudomonadati</taxon>
        <taxon>Bacteroidota</taxon>
        <taxon>Cytophagia</taxon>
        <taxon>Cytophagales</taxon>
        <taxon>Catalimonadaceae</taxon>
        <taxon>Catalinimonas</taxon>
    </lineage>
</organism>
<protein>
    <recommendedName>
        <fullName evidence="2">protein-glutamate methylesterase</fullName>
        <ecNumber evidence="2">3.1.1.61</ecNumber>
    </recommendedName>
</protein>
<dbReference type="Gene3D" id="3.40.50.180">
    <property type="entry name" value="Methylesterase CheB, C-terminal domain"/>
    <property type="match status" value="1"/>
</dbReference>
<dbReference type="RefSeq" id="WP_089687632.1">
    <property type="nucleotide sequence ID" value="NZ_FNFO01000013.1"/>
</dbReference>
<dbReference type="InterPro" id="IPR035909">
    <property type="entry name" value="CheB_C"/>
</dbReference>
<evidence type="ECO:0000313" key="7">
    <source>
        <dbReference type="Proteomes" id="UP000198510"/>
    </source>
</evidence>
<dbReference type="EMBL" id="FNFO01000013">
    <property type="protein sequence ID" value="SDM43453.1"/>
    <property type="molecule type" value="Genomic_DNA"/>
</dbReference>
<gene>
    <name evidence="6" type="ORF">SAMN05421823_113106</name>
</gene>
<keyword evidence="4" id="KW-0145">Chemotaxis</keyword>
<dbReference type="GO" id="GO:0006935">
    <property type="term" value="P:chemotaxis"/>
    <property type="evidence" value="ECO:0007669"/>
    <property type="project" value="UniProtKB-UniRule"/>
</dbReference>
<reference evidence="6 7" key="1">
    <citation type="submission" date="2016-10" db="EMBL/GenBank/DDBJ databases">
        <authorList>
            <person name="de Groot N.N."/>
        </authorList>
    </citation>
    <scope>NUCLEOTIDE SEQUENCE [LARGE SCALE GENOMIC DNA]</scope>
    <source>
        <strain evidence="6 7">DSM 25186</strain>
    </source>
</reference>
<feature type="active site" evidence="4">
    <location>
        <position position="40"/>
    </location>
</feature>
<dbReference type="EC" id="3.1.1.61" evidence="2"/>
<dbReference type="InterPro" id="IPR000673">
    <property type="entry name" value="Sig_transdc_resp-reg_Me-estase"/>
</dbReference>
<dbReference type="OrthoDB" id="1524092at2"/>
<dbReference type="AlphaFoldDB" id="A0A1G9T6U8"/>
<comment type="catalytic activity">
    <reaction evidence="3">
        <text>[protein]-L-glutamate 5-O-methyl ester + H2O = L-glutamyl-[protein] + methanol + H(+)</text>
        <dbReference type="Rhea" id="RHEA:23236"/>
        <dbReference type="Rhea" id="RHEA-COMP:10208"/>
        <dbReference type="Rhea" id="RHEA-COMP:10311"/>
        <dbReference type="ChEBI" id="CHEBI:15377"/>
        <dbReference type="ChEBI" id="CHEBI:15378"/>
        <dbReference type="ChEBI" id="CHEBI:17790"/>
        <dbReference type="ChEBI" id="CHEBI:29973"/>
        <dbReference type="ChEBI" id="CHEBI:82795"/>
        <dbReference type="EC" id="3.1.1.61"/>
    </reaction>
</comment>
<evidence type="ECO:0000256" key="3">
    <source>
        <dbReference type="ARBA" id="ARBA00048267"/>
    </source>
</evidence>
<dbReference type="PANTHER" id="PTHR42872">
    <property type="entry name" value="PROTEIN-GLUTAMATE METHYLESTERASE/PROTEIN-GLUTAMINE GLUTAMINASE"/>
    <property type="match status" value="1"/>
</dbReference>
<accession>A0A1G9T6U8</accession>